<dbReference type="EMBL" id="CAKOGP040000557">
    <property type="protein sequence ID" value="CAJ1936609.1"/>
    <property type="molecule type" value="Genomic_DNA"/>
</dbReference>
<dbReference type="InterPro" id="IPR026906">
    <property type="entry name" value="LRR_5"/>
</dbReference>
<dbReference type="AlphaFoldDB" id="A0AAD2CUB8"/>
<feature type="compositionally biased region" description="Low complexity" evidence="1">
    <location>
        <begin position="12"/>
        <end position="24"/>
    </location>
</feature>
<name>A0AAD2CUB8_9STRA</name>
<protein>
    <submittedName>
        <fullName evidence="2">Uncharacterized protein</fullName>
    </submittedName>
</protein>
<dbReference type="InterPro" id="IPR053139">
    <property type="entry name" value="Surface_bspA-like"/>
</dbReference>
<dbReference type="PANTHER" id="PTHR45661">
    <property type="entry name" value="SURFACE ANTIGEN"/>
    <property type="match status" value="1"/>
</dbReference>
<evidence type="ECO:0000313" key="3">
    <source>
        <dbReference type="Proteomes" id="UP001295423"/>
    </source>
</evidence>
<feature type="compositionally biased region" description="Basic residues" evidence="1">
    <location>
        <begin position="1"/>
        <end position="11"/>
    </location>
</feature>
<dbReference type="InterPro" id="IPR032675">
    <property type="entry name" value="LRR_dom_sf"/>
</dbReference>
<comment type="caution">
    <text evidence="2">The sequence shown here is derived from an EMBL/GenBank/DDBJ whole genome shotgun (WGS) entry which is preliminary data.</text>
</comment>
<proteinExistence type="predicted"/>
<dbReference type="PANTHER" id="PTHR45661:SF3">
    <property type="entry name" value="IG-LIKE DOMAIN-CONTAINING PROTEIN"/>
    <property type="match status" value="1"/>
</dbReference>
<evidence type="ECO:0000256" key="1">
    <source>
        <dbReference type="SAM" id="MobiDB-lite"/>
    </source>
</evidence>
<evidence type="ECO:0000313" key="2">
    <source>
        <dbReference type="EMBL" id="CAJ1936609.1"/>
    </source>
</evidence>
<dbReference type="SUPFAM" id="SSF52058">
    <property type="entry name" value="L domain-like"/>
    <property type="match status" value="3"/>
</dbReference>
<accession>A0AAD2CUB8</accession>
<reference evidence="2" key="1">
    <citation type="submission" date="2023-08" db="EMBL/GenBank/DDBJ databases">
        <authorList>
            <person name="Audoor S."/>
            <person name="Bilcke G."/>
        </authorList>
    </citation>
    <scope>NUCLEOTIDE SEQUENCE</scope>
</reference>
<dbReference type="Proteomes" id="UP001295423">
    <property type="component" value="Unassembled WGS sequence"/>
</dbReference>
<dbReference type="Pfam" id="PF13306">
    <property type="entry name" value="LRR_5"/>
    <property type="match status" value="4"/>
</dbReference>
<keyword evidence="3" id="KW-1185">Reference proteome</keyword>
<dbReference type="Gene3D" id="3.80.10.10">
    <property type="entry name" value="Ribonuclease Inhibitor"/>
    <property type="match status" value="4"/>
</dbReference>
<organism evidence="2 3">
    <name type="scientific">Cylindrotheca closterium</name>
    <dbReference type="NCBI Taxonomy" id="2856"/>
    <lineage>
        <taxon>Eukaryota</taxon>
        <taxon>Sar</taxon>
        <taxon>Stramenopiles</taxon>
        <taxon>Ochrophyta</taxon>
        <taxon>Bacillariophyta</taxon>
        <taxon>Bacillariophyceae</taxon>
        <taxon>Bacillariophycidae</taxon>
        <taxon>Bacillariales</taxon>
        <taxon>Bacillariaceae</taxon>
        <taxon>Cylindrotheca</taxon>
    </lineage>
</organism>
<feature type="region of interest" description="Disordered" evidence="1">
    <location>
        <begin position="1"/>
        <end position="26"/>
    </location>
</feature>
<gene>
    <name evidence="2" type="ORF">CYCCA115_LOCUS5276</name>
</gene>
<sequence>MEPNPKRRKRSPTSSSPLGTAAHNATDDNIDNNNVVSIITYSGGCAFGDPKLLTTPLHHHLHLQKCIQLQKVIFADGLEAIDKDAFVRCDSLANVTIPSHVKSIGSHAFQGCRGLRSLQLLSEDDAGNDGNDGNDCSLEQIKTSSSSATLQRRSIINVPSSPSFHKKSTSLVTIHMADGLRYIGSHAFQYCTSLEAVKIPSTVEWIGEGAFQKCSSMTEALFHEQGVLAYIGPHAFAECAALTSIKVPSTVTFLAAKTFCGCPSLKEVKLQEGLKAVEDNAFAGCNRLARIDIPTSVETIGGSAFSGCSSMRRVDMPETGLLRTICANAFSHCIRLAGVQIPSTVTQIGRAAFSNCMSLVQVGLPEGITSLEHSVFESCSQLERIHIPAKVEIISPCSFRQCKSLMDIALPDSLVSIEWGAFSYCSSLSKIQIPKQTKVIEKGVFERCDSLIELDLPKGLNDLRQGVFRECKLLQTVRFSCGALLDRFDEKVFAECTSLVQVILSEGLTEIPRETFFECLSLRSIRTPRTLKKVGPSAFFKCLSLTAVEFQKGLQQIGYEAFADCKGLTTVKIPSTAEVIESRAFDGCISLTKVDLAEGLLTIGSRTFSFCSSLSSIKIPSTVEKIGHLAFSPCKSLVSVEILRRQEETELQGEVFGTCVSLCNISFPKCMMKQIDTPPVFLSAGCFCRCRHLQRHCSSQQSVGQLVTTRFDDYPIHRLCYYSSVTKADDLHRQLGLSPYCQESIGTTLEELRQGDKCQQFVVDTFEMTPFHILLSSSTKRKDLLIALLDAYPAHVLGRQDIRGNRAMDYLNCKLWTDSVKALMQLTLERYTVDRLSDWGCDEWSRRMSSEVLAILRENDKERRENALNETYDTMTQYERLESVSVLELALWKSSMGPCRVDEDIGDGVGRNNGRVRCGASFVVPSVLTFLWD</sequence>